<protein>
    <submittedName>
        <fullName evidence="7">KDO2-lipid IV(A) lauroyltransferase</fullName>
    </submittedName>
</protein>
<evidence type="ECO:0000313" key="8">
    <source>
        <dbReference type="Proteomes" id="UP000192455"/>
    </source>
</evidence>
<proteinExistence type="predicted"/>
<dbReference type="PANTHER" id="PTHR30606">
    <property type="entry name" value="LIPID A BIOSYNTHESIS LAUROYL ACYLTRANSFERASE"/>
    <property type="match status" value="1"/>
</dbReference>
<dbReference type="GO" id="GO:0016746">
    <property type="term" value="F:acyltransferase activity"/>
    <property type="evidence" value="ECO:0007669"/>
    <property type="project" value="UniProtKB-KW"/>
</dbReference>
<keyword evidence="4 7" id="KW-0808">Transferase</keyword>
<dbReference type="GO" id="GO:0009247">
    <property type="term" value="P:glycolipid biosynthetic process"/>
    <property type="evidence" value="ECO:0007669"/>
    <property type="project" value="UniProtKB-ARBA"/>
</dbReference>
<name>A0A1R3WDW7_9RHOB</name>
<dbReference type="Proteomes" id="UP000192455">
    <property type="component" value="Unassembled WGS sequence"/>
</dbReference>
<dbReference type="PANTHER" id="PTHR30606:SF10">
    <property type="entry name" value="PHOSPHATIDYLINOSITOL MANNOSIDE ACYLTRANSFERASE"/>
    <property type="match status" value="1"/>
</dbReference>
<evidence type="ECO:0000256" key="1">
    <source>
        <dbReference type="ARBA" id="ARBA00004533"/>
    </source>
</evidence>
<evidence type="ECO:0000256" key="3">
    <source>
        <dbReference type="ARBA" id="ARBA00022519"/>
    </source>
</evidence>
<evidence type="ECO:0000313" key="7">
    <source>
        <dbReference type="EMBL" id="SIT76029.1"/>
    </source>
</evidence>
<evidence type="ECO:0000256" key="2">
    <source>
        <dbReference type="ARBA" id="ARBA00022475"/>
    </source>
</evidence>
<reference evidence="7 8" key="1">
    <citation type="submission" date="2017-01" db="EMBL/GenBank/DDBJ databases">
        <authorList>
            <person name="Mah S.A."/>
            <person name="Swanson W.J."/>
            <person name="Moy G.W."/>
            <person name="Vacquier V.D."/>
        </authorList>
    </citation>
    <scope>NUCLEOTIDE SEQUENCE [LARGE SCALE GENOMIC DNA]</scope>
    <source>
        <strain evidence="7 8">DSM 21219</strain>
    </source>
</reference>
<dbReference type="Pfam" id="PF03279">
    <property type="entry name" value="Lip_A_acyltrans"/>
    <property type="match status" value="1"/>
</dbReference>
<comment type="subcellular location">
    <subcellularLocation>
        <location evidence="1">Cell inner membrane</location>
    </subcellularLocation>
</comment>
<keyword evidence="3" id="KW-0997">Cell inner membrane</keyword>
<evidence type="ECO:0000256" key="6">
    <source>
        <dbReference type="ARBA" id="ARBA00023315"/>
    </source>
</evidence>
<keyword evidence="6" id="KW-0012">Acyltransferase</keyword>
<dbReference type="AlphaFoldDB" id="A0A1R3WDW7"/>
<dbReference type="CDD" id="cd07984">
    <property type="entry name" value="LPLAT_LABLAT-like"/>
    <property type="match status" value="1"/>
</dbReference>
<keyword evidence="8" id="KW-1185">Reference proteome</keyword>
<gene>
    <name evidence="7" type="ORF">SAMN05421849_0429</name>
</gene>
<dbReference type="InterPro" id="IPR004960">
    <property type="entry name" value="LipA_acyltrans"/>
</dbReference>
<evidence type="ECO:0000256" key="4">
    <source>
        <dbReference type="ARBA" id="ARBA00022679"/>
    </source>
</evidence>
<sequence length="329" mass="36591">MLVVPLLRVYLRPVECFPFRAIMANETEPLPWSRRARYWTSDFFLRNLIRFAGLVPYGWRVPMMGRLTARLAPLAGYDKRVRANLAHACPGLPEAEIRRLCRAVPDNAGRSMIELYAGRPFLEHARAAPITGPGFAALEAARVAGRPVILMTGHIGNYLAGRAGLAARGFEMGVLYRRMSNPYFNAHYVAALRRTGEPLFEQGPRGMIAMVRHLRAGGMIAIVGDTYVHGGAPLRFFGQIAPTSTVPAELALKYGAALIPAYALRAADGLNFDLVVQEEIPHSDPLTMTQAINDGLEQVVRAHMDQWFWIHRRWKPWLTPSARVTAPEG</sequence>
<evidence type="ECO:0000256" key="5">
    <source>
        <dbReference type="ARBA" id="ARBA00023136"/>
    </source>
</evidence>
<keyword evidence="5" id="KW-0472">Membrane</keyword>
<organism evidence="7 8">
    <name type="scientific">Pontibaca methylaminivorans</name>
    <dbReference type="NCBI Taxonomy" id="515897"/>
    <lineage>
        <taxon>Bacteria</taxon>
        <taxon>Pseudomonadati</taxon>
        <taxon>Pseudomonadota</taxon>
        <taxon>Alphaproteobacteria</taxon>
        <taxon>Rhodobacterales</taxon>
        <taxon>Roseobacteraceae</taxon>
        <taxon>Pontibaca</taxon>
    </lineage>
</organism>
<keyword evidence="2" id="KW-1003">Cell membrane</keyword>
<accession>A0A1R3WDW7</accession>
<dbReference type="STRING" id="515897.SAMN05421849_0429"/>
<dbReference type="EMBL" id="FTPS01000001">
    <property type="protein sequence ID" value="SIT76029.1"/>
    <property type="molecule type" value="Genomic_DNA"/>
</dbReference>
<dbReference type="GO" id="GO:0005886">
    <property type="term" value="C:plasma membrane"/>
    <property type="evidence" value="ECO:0007669"/>
    <property type="project" value="UniProtKB-SubCell"/>
</dbReference>